<organism evidence="1 2">
    <name type="scientific">Streptococcus merionis</name>
    <dbReference type="NCBI Taxonomy" id="400065"/>
    <lineage>
        <taxon>Bacteria</taxon>
        <taxon>Bacillati</taxon>
        <taxon>Bacillota</taxon>
        <taxon>Bacilli</taxon>
        <taxon>Lactobacillales</taxon>
        <taxon>Streptococcaceae</taxon>
        <taxon>Streptococcus</taxon>
    </lineage>
</organism>
<keyword evidence="2" id="KW-1185">Reference proteome</keyword>
<dbReference type="Proteomes" id="UP000215185">
    <property type="component" value="Chromosome 1"/>
</dbReference>
<dbReference type="AlphaFoldDB" id="A0A239SRH0"/>
<gene>
    <name evidence="1" type="ORF">SAMEA4412692_00885</name>
</gene>
<dbReference type="KEGG" id="smen:SAMEA4412692_0885"/>
<protein>
    <submittedName>
        <fullName evidence="1">Uncharacterized protein</fullName>
    </submittedName>
</protein>
<proteinExistence type="predicted"/>
<evidence type="ECO:0000313" key="1">
    <source>
        <dbReference type="EMBL" id="SNU88075.1"/>
    </source>
</evidence>
<dbReference type="EMBL" id="LT906439">
    <property type="protein sequence ID" value="SNU88075.1"/>
    <property type="molecule type" value="Genomic_DNA"/>
</dbReference>
<accession>A0A239SRH0</accession>
<reference evidence="1 2" key="1">
    <citation type="submission" date="2017-06" db="EMBL/GenBank/DDBJ databases">
        <authorList>
            <consortium name="Pathogen Informatics"/>
        </authorList>
    </citation>
    <scope>NUCLEOTIDE SEQUENCE [LARGE SCALE GENOMIC DNA]</scope>
    <source>
        <strain evidence="1 2">NCTC13788</strain>
    </source>
</reference>
<name>A0A239SRH0_9STRE</name>
<sequence>MNTDSKEINMITIEELVSGQVDGLTSASQSWNDATLAIVREAPEGVTAYDIILASFDEN</sequence>
<evidence type="ECO:0000313" key="2">
    <source>
        <dbReference type="Proteomes" id="UP000215185"/>
    </source>
</evidence>
<dbReference type="STRING" id="1123308.GCA_000380085_00226"/>